<organism evidence="3 4">
    <name type="scientific">Edaphochlamys debaryana</name>
    <dbReference type="NCBI Taxonomy" id="47281"/>
    <lineage>
        <taxon>Eukaryota</taxon>
        <taxon>Viridiplantae</taxon>
        <taxon>Chlorophyta</taxon>
        <taxon>core chlorophytes</taxon>
        <taxon>Chlorophyceae</taxon>
        <taxon>CS clade</taxon>
        <taxon>Chlamydomonadales</taxon>
        <taxon>Chlamydomonadales incertae sedis</taxon>
        <taxon>Edaphochlamys</taxon>
    </lineage>
</organism>
<dbReference type="GO" id="GO:0007076">
    <property type="term" value="P:mitotic chromosome condensation"/>
    <property type="evidence" value="ECO:0007669"/>
    <property type="project" value="TreeGrafter"/>
</dbReference>
<evidence type="ECO:0000313" key="4">
    <source>
        <dbReference type="Proteomes" id="UP000612055"/>
    </source>
</evidence>
<evidence type="ECO:0000256" key="2">
    <source>
        <dbReference type="SAM" id="MobiDB-lite"/>
    </source>
</evidence>
<feature type="coiled-coil region" evidence="1">
    <location>
        <begin position="600"/>
        <end position="634"/>
    </location>
</feature>
<feature type="region of interest" description="Disordered" evidence="2">
    <location>
        <begin position="90"/>
        <end position="129"/>
    </location>
</feature>
<sequence>MGGGRYPGGAAGAAGGGRSRGRGVSPGRAGGLAPDGGVPTQVAALQGQLAVLGEQLNAAYRAAEGVVSPPRASARRGALFGGALGANASPSPGPGAGASALRGQAGVPGLGARPLAPTDGEGAGEGSLSAARLRQLAAEERAGREASAREDERLRNWIQDLRSERRRLEDRLLDSEPGASRVQQMRDDLEKQILSLSRQRDQAAAELSELGLTRSANAQLGGQVEALEQALAVEQERVVRYKEVRPSLEGRLAEVSAALEALRAQHAAAQEALAAERDAALVKARRSARRAAELDAALRAASVESRRLDEEVRAHALALAEARAGAEVLQGSAAQAQAAADAGARESAVRLAGLQAQLEGCQSDGIILRKQLEAAQADAEKLREQLREAHSRADSLAADRDKASVAAADQQREAAAAKAHAEVLQGQLRSSEEARAEAARTSAAQLEALRREATVDVAEVQKRYEAQLAASEKQYVLLQRQYDAGLASSDKASEAAAALRRERDALWAEAENLRAELEEARRDKADVAAKLAALRSEVRTTMDEVARDRDARLAAASSSSEALVRDVKAEAERRVAAVQHEYESRLSGLMDMGEKLRSEHSEATRQADKYRATANHLKDQVRDLLLSRDAAERELASERAFNEELNRILAAIRAEAAEAGR</sequence>
<comment type="caution">
    <text evidence="3">The sequence shown here is derived from an EMBL/GenBank/DDBJ whole genome shotgun (WGS) entry which is preliminary data.</text>
</comment>
<dbReference type="PANTHER" id="PTHR43941">
    <property type="entry name" value="STRUCTURAL MAINTENANCE OF CHROMOSOMES PROTEIN 2"/>
    <property type="match status" value="1"/>
</dbReference>
<evidence type="ECO:0000313" key="3">
    <source>
        <dbReference type="EMBL" id="KAG2488596.1"/>
    </source>
</evidence>
<dbReference type="AlphaFoldDB" id="A0A835XR63"/>
<accession>A0A835XR63</accession>
<dbReference type="GO" id="GO:0000793">
    <property type="term" value="C:condensed chromosome"/>
    <property type="evidence" value="ECO:0007669"/>
    <property type="project" value="TreeGrafter"/>
</dbReference>
<feature type="coiled-coil region" evidence="1">
    <location>
        <begin position="179"/>
        <end position="311"/>
    </location>
</feature>
<feature type="coiled-coil region" evidence="1">
    <location>
        <begin position="365"/>
        <end position="537"/>
    </location>
</feature>
<dbReference type="GO" id="GO:0003682">
    <property type="term" value="F:chromatin binding"/>
    <property type="evidence" value="ECO:0007669"/>
    <property type="project" value="TreeGrafter"/>
</dbReference>
<protein>
    <submittedName>
        <fullName evidence="3">Uncharacterized protein</fullName>
    </submittedName>
</protein>
<feature type="region of interest" description="Disordered" evidence="2">
    <location>
        <begin position="1"/>
        <end position="37"/>
    </location>
</feature>
<dbReference type="GO" id="GO:0000796">
    <property type="term" value="C:condensin complex"/>
    <property type="evidence" value="ECO:0007669"/>
    <property type="project" value="TreeGrafter"/>
</dbReference>
<reference evidence="3" key="1">
    <citation type="journal article" date="2020" name="bioRxiv">
        <title>Comparative genomics of Chlamydomonas.</title>
        <authorList>
            <person name="Craig R.J."/>
            <person name="Hasan A.R."/>
            <person name="Ness R.W."/>
            <person name="Keightley P.D."/>
        </authorList>
    </citation>
    <scope>NUCLEOTIDE SEQUENCE</scope>
    <source>
        <strain evidence="3">CCAP 11/70</strain>
    </source>
</reference>
<gene>
    <name evidence="3" type="ORF">HYH03_012915</name>
</gene>
<keyword evidence="4" id="KW-1185">Reference proteome</keyword>
<dbReference type="PANTHER" id="PTHR43941:SF1">
    <property type="entry name" value="STRUCTURAL MAINTENANCE OF CHROMOSOMES PROTEIN 2"/>
    <property type="match status" value="1"/>
</dbReference>
<feature type="compositionally biased region" description="Gly residues" evidence="2">
    <location>
        <begin position="1"/>
        <end position="18"/>
    </location>
</feature>
<name>A0A835XR63_9CHLO</name>
<evidence type="ECO:0000256" key="1">
    <source>
        <dbReference type="SAM" id="Coils"/>
    </source>
</evidence>
<dbReference type="EMBL" id="JAEHOE010000082">
    <property type="protein sequence ID" value="KAG2488596.1"/>
    <property type="molecule type" value="Genomic_DNA"/>
</dbReference>
<dbReference type="OrthoDB" id="551637at2759"/>
<proteinExistence type="predicted"/>
<keyword evidence="1" id="KW-0175">Coiled coil</keyword>
<dbReference type="GO" id="GO:0000785">
    <property type="term" value="C:chromatin"/>
    <property type="evidence" value="ECO:0007669"/>
    <property type="project" value="TreeGrafter"/>
</dbReference>
<dbReference type="Proteomes" id="UP000612055">
    <property type="component" value="Unassembled WGS sequence"/>
</dbReference>